<dbReference type="PIRSF" id="PIRSF033490">
    <property type="entry name" value="MazF"/>
    <property type="match status" value="1"/>
</dbReference>
<accession>A0A523RN78</accession>
<evidence type="ECO:0000313" key="3">
    <source>
        <dbReference type="Proteomes" id="UP000316360"/>
    </source>
</evidence>
<dbReference type="Pfam" id="PF02452">
    <property type="entry name" value="PemK_toxin"/>
    <property type="match status" value="1"/>
</dbReference>
<dbReference type="GO" id="GO:0016787">
    <property type="term" value="F:hydrolase activity"/>
    <property type="evidence" value="ECO:0007669"/>
    <property type="project" value="UniProtKB-KW"/>
</dbReference>
<comment type="caution">
    <text evidence="2">The sequence shown here is derived from an EMBL/GenBank/DDBJ whole genome shotgun (WGS) entry which is preliminary data.</text>
</comment>
<dbReference type="EMBL" id="SOKJ01000440">
    <property type="protein sequence ID" value="TET07149.1"/>
    <property type="molecule type" value="Genomic_DNA"/>
</dbReference>
<dbReference type="SUPFAM" id="SSF50118">
    <property type="entry name" value="Cell growth inhibitor/plasmid maintenance toxic component"/>
    <property type="match status" value="1"/>
</dbReference>
<dbReference type="GO" id="GO:0004521">
    <property type="term" value="F:RNA endonuclease activity"/>
    <property type="evidence" value="ECO:0007669"/>
    <property type="project" value="TreeGrafter"/>
</dbReference>
<dbReference type="Proteomes" id="UP000316360">
    <property type="component" value="Unassembled WGS sequence"/>
</dbReference>
<protein>
    <recommendedName>
        <fullName evidence="1">mRNA interferase</fullName>
        <ecNumber evidence="1">3.1.-.-</ecNumber>
    </recommendedName>
</protein>
<comment type="function">
    <text evidence="1">Toxic component of a type II toxin-antitoxin (TA) system.</text>
</comment>
<dbReference type="Gene3D" id="2.30.30.110">
    <property type="match status" value="1"/>
</dbReference>
<dbReference type="GO" id="GO:0006402">
    <property type="term" value="P:mRNA catabolic process"/>
    <property type="evidence" value="ECO:0007669"/>
    <property type="project" value="TreeGrafter"/>
</dbReference>
<reference evidence="2 3" key="1">
    <citation type="submission" date="2019-03" db="EMBL/GenBank/DDBJ databases">
        <title>Metabolic potential of uncultured bacteria and archaea associated with petroleum seepage in deep-sea sediments.</title>
        <authorList>
            <person name="Dong X."/>
            <person name="Hubert C."/>
        </authorList>
    </citation>
    <scope>NUCLEOTIDE SEQUENCE [LARGE SCALE GENOMIC DNA]</scope>
    <source>
        <strain evidence="2">E44_bin7</strain>
    </source>
</reference>
<dbReference type="GO" id="GO:0016075">
    <property type="term" value="P:rRNA catabolic process"/>
    <property type="evidence" value="ECO:0007669"/>
    <property type="project" value="TreeGrafter"/>
</dbReference>
<keyword evidence="1" id="KW-0540">Nuclease</keyword>
<dbReference type="InterPro" id="IPR011067">
    <property type="entry name" value="Plasmid_toxin/cell-grow_inhib"/>
</dbReference>
<dbReference type="EC" id="3.1.-.-" evidence="1"/>
<evidence type="ECO:0000256" key="1">
    <source>
        <dbReference type="PIRNR" id="PIRNR033490"/>
    </source>
</evidence>
<sequence length="123" mass="13768">MTNMNTTYYPQRGEIYFLDFKDTRGQVMRDRHPALVVQNNTANRYSGVIIVVPLTTNLKVAQLPVGVAVDPPEGGLRKRSAVHCGQIHTVDRKEFIPEHLCGHLSPTAMEEIDKALKISLDLV</sequence>
<comment type="similarity">
    <text evidence="1">Belongs to the PemK/MazF family.</text>
</comment>
<organism evidence="2 3">
    <name type="scientific">Aerophobetes bacterium</name>
    <dbReference type="NCBI Taxonomy" id="2030807"/>
    <lineage>
        <taxon>Bacteria</taxon>
        <taxon>Candidatus Aerophobota</taxon>
    </lineage>
</organism>
<dbReference type="GO" id="GO:0003677">
    <property type="term" value="F:DNA binding"/>
    <property type="evidence" value="ECO:0007669"/>
    <property type="project" value="InterPro"/>
</dbReference>
<proteinExistence type="inferred from homology"/>
<dbReference type="AlphaFoldDB" id="A0A523RN78"/>
<keyword evidence="1" id="KW-0378">Hydrolase</keyword>
<name>A0A523RN78_UNCAE</name>
<dbReference type="InterPro" id="IPR003477">
    <property type="entry name" value="PemK-like"/>
</dbReference>
<evidence type="ECO:0000313" key="2">
    <source>
        <dbReference type="EMBL" id="TET07149.1"/>
    </source>
</evidence>
<gene>
    <name evidence="2" type="ORF">E3J84_07750</name>
</gene>
<dbReference type="PANTHER" id="PTHR33988">
    <property type="entry name" value="ENDORIBONUCLEASE MAZF-RELATED"/>
    <property type="match status" value="1"/>
</dbReference>
<keyword evidence="1" id="KW-0255">Endonuclease</keyword>